<protein>
    <submittedName>
        <fullName evidence="2">Uncharacterized protein</fullName>
    </submittedName>
</protein>
<dbReference type="EMBL" id="DS995729">
    <property type="protein sequence ID" value="EGE03835.1"/>
    <property type="molecule type" value="Genomic_DNA"/>
</dbReference>
<organism evidence="2 3">
    <name type="scientific">Trichophyton equinum (strain ATCC MYA-4606 / CBS 127.97)</name>
    <name type="common">Horse ringworm fungus</name>
    <dbReference type="NCBI Taxonomy" id="559882"/>
    <lineage>
        <taxon>Eukaryota</taxon>
        <taxon>Fungi</taxon>
        <taxon>Dikarya</taxon>
        <taxon>Ascomycota</taxon>
        <taxon>Pezizomycotina</taxon>
        <taxon>Eurotiomycetes</taxon>
        <taxon>Eurotiomycetidae</taxon>
        <taxon>Onygenales</taxon>
        <taxon>Arthrodermataceae</taxon>
        <taxon>Trichophyton</taxon>
    </lineage>
</organism>
<name>F2PPL7_TRIEC</name>
<reference evidence="3" key="1">
    <citation type="journal article" date="2012" name="MBio">
        <title>Comparative genome analysis of Trichophyton rubrum and related dermatophytes reveals candidate genes involved in infection.</title>
        <authorList>
            <person name="Martinez D.A."/>
            <person name="Oliver B.G."/>
            <person name="Graeser Y."/>
            <person name="Goldberg J.M."/>
            <person name="Li W."/>
            <person name="Martinez-Rossi N.M."/>
            <person name="Monod M."/>
            <person name="Shelest E."/>
            <person name="Barton R.C."/>
            <person name="Birch E."/>
            <person name="Brakhage A.A."/>
            <person name="Chen Z."/>
            <person name="Gurr S.J."/>
            <person name="Heiman D."/>
            <person name="Heitman J."/>
            <person name="Kosti I."/>
            <person name="Rossi A."/>
            <person name="Saif S."/>
            <person name="Samalova M."/>
            <person name="Saunders C.W."/>
            <person name="Shea T."/>
            <person name="Summerbell R.C."/>
            <person name="Xu J."/>
            <person name="Young S."/>
            <person name="Zeng Q."/>
            <person name="Birren B.W."/>
            <person name="Cuomo C.A."/>
            <person name="White T.C."/>
        </authorList>
    </citation>
    <scope>NUCLEOTIDE SEQUENCE [LARGE SCALE GENOMIC DNA]</scope>
    <source>
        <strain evidence="3">ATCC MYA-4606 / CBS 127.97</strain>
    </source>
</reference>
<keyword evidence="3" id="KW-1185">Reference proteome</keyword>
<evidence type="ECO:0000256" key="1">
    <source>
        <dbReference type="SAM" id="MobiDB-lite"/>
    </source>
</evidence>
<sequence>MQLHTELGAKTIDCSVKRTFVDACWFNLFLFNPGKDKPAGSIYFMGCIELVTLGSQPMVHGLGLVPGWSAASGRSLGGEDIGDHPPRHQVMFVVSGSAQCKAPERDACKKSRDEVEVEVEVGKGWEAEKPRGVAQKGASTSRGSSRDHERVKVTPQARDPGRPVTALTRKRKQKQPPGSSFFSLSHYSFFASNLNLHPAASLLHSRFFFLPFPLFLQRWLGVDGYASGRTSTANTAVVNTNTRGETPFLASKID</sequence>
<dbReference type="AlphaFoldDB" id="F2PPL7"/>
<dbReference type="HOGENOM" id="CLU_1094944_0_0_1"/>
<gene>
    <name evidence="2" type="ORF">TEQG_02869</name>
</gene>
<feature type="region of interest" description="Disordered" evidence="1">
    <location>
        <begin position="126"/>
        <end position="179"/>
    </location>
</feature>
<dbReference type="Proteomes" id="UP000009169">
    <property type="component" value="Unassembled WGS sequence"/>
</dbReference>
<dbReference type="VEuPathDB" id="FungiDB:TEQG_02869"/>
<proteinExistence type="predicted"/>
<evidence type="ECO:0000313" key="3">
    <source>
        <dbReference type="Proteomes" id="UP000009169"/>
    </source>
</evidence>
<accession>F2PPL7</accession>
<evidence type="ECO:0000313" key="2">
    <source>
        <dbReference type="EMBL" id="EGE03835.1"/>
    </source>
</evidence>